<dbReference type="RefSeq" id="XP_002734586.1">
    <property type="nucleotide sequence ID" value="XM_002734540.2"/>
</dbReference>
<comment type="subcellular location">
    <subcellularLocation>
        <location evidence="1">Cytoplasm</location>
    </subcellularLocation>
</comment>
<evidence type="ECO:0000256" key="3">
    <source>
        <dbReference type="ARBA" id="ARBA00011233"/>
    </source>
</evidence>
<gene>
    <name evidence="11" type="primary">LOC100378268</name>
</gene>
<keyword evidence="7" id="KW-0456">Lyase</keyword>
<reference evidence="11" key="1">
    <citation type="submission" date="2025-08" db="UniProtKB">
        <authorList>
            <consortium name="RefSeq"/>
        </authorList>
    </citation>
    <scope>IDENTIFICATION</scope>
    <source>
        <tissue evidence="11">Testes</tissue>
    </source>
</reference>
<keyword evidence="10" id="KW-1185">Reference proteome</keyword>
<accession>A0ABM0GPQ0</accession>
<keyword evidence="5" id="KW-0007">Acetylation</keyword>
<comment type="subunit">
    <text evidence="3">Homotrimer.</text>
</comment>
<evidence type="ECO:0000256" key="6">
    <source>
        <dbReference type="ARBA" id="ARBA00023101"/>
    </source>
</evidence>
<keyword evidence="4" id="KW-0963">Cytoplasm</keyword>
<sequence>MPYCVMRSNLPSEKLSDEFMKEMSAFLAKLLEKDEKRVIVAIHSCQRIMIAGSLDPAIIMDLDAIDRFGPEKNQKYSDEIFKFLAEKTGLGFDRIKLKFYDLPAYDVGVYSKATQ</sequence>
<dbReference type="EC" id="4.1.1.84" evidence="9"/>
<evidence type="ECO:0000256" key="1">
    <source>
        <dbReference type="ARBA" id="ARBA00004496"/>
    </source>
</evidence>
<evidence type="ECO:0000256" key="9">
    <source>
        <dbReference type="ARBA" id="ARBA00038884"/>
    </source>
</evidence>
<dbReference type="GeneID" id="100378268"/>
<dbReference type="InterPro" id="IPR001398">
    <property type="entry name" value="Macrophage_inhib_fac"/>
</dbReference>
<proteinExistence type="inferred from homology"/>
<comment type="function">
    <text evidence="8">Tautomerization of D-dopachrome with decarboxylation to give 5,6-dihydroxyindole (DHI).</text>
</comment>
<dbReference type="InterPro" id="IPR014347">
    <property type="entry name" value="Tautomerase/MIF_sf"/>
</dbReference>
<dbReference type="Gene3D" id="3.30.429.10">
    <property type="entry name" value="Macrophage Migration Inhibitory Factor"/>
    <property type="match status" value="1"/>
</dbReference>
<protein>
    <recommendedName>
        <fullName evidence="9">D-dopachrome decarboxylase</fullName>
        <ecNumber evidence="9">4.1.1.84</ecNumber>
    </recommendedName>
</protein>
<name>A0ABM0GPQ0_SACKO</name>
<evidence type="ECO:0000256" key="2">
    <source>
        <dbReference type="ARBA" id="ARBA00005851"/>
    </source>
</evidence>
<evidence type="ECO:0000313" key="10">
    <source>
        <dbReference type="Proteomes" id="UP000694865"/>
    </source>
</evidence>
<evidence type="ECO:0000256" key="5">
    <source>
        <dbReference type="ARBA" id="ARBA00022990"/>
    </source>
</evidence>
<dbReference type="Pfam" id="PF01187">
    <property type="entry name" value="MIF"/>
    <property type="match status" value="1"/>
</dbReference>
<dbReference type="PANTHER" id="PTHR11954:SF22">
    <property type="entry name" value="D-DOPACHROME DECARBOXYLASE"/>
    <property type="match status" value="1"/>
</dbReference>
<comment type="similarity">
    <text evidence="2">Belongs to the MIF family.</text>
</comment>
<evidence type="ECO:0000313" key="11">
    <source>
        <dbReference type="RefSeq" id="XP_002734586.1"/>
    </source>
</evidence>
<evidence type="ECO:0000256" key="4">
    <source>
        <dbReference type="ARBA" id="ARBA00022490"/>
    </source>
</evidence>
<evidence type="ECO:0000256" key="7">
    <source>
        <dbReference type="ARBA" id="ARBA00023239"/>
    </source>
</evidence>
<organism evidence="10 11">
    <name type="scientific">Saccoglossus kowalevskii</name>
    <name type="common">Acorn worm</name>
    <dbReference type="NCBI Taxonomy" id="10224"/>
    <lineage>
        <taxon>Eukaryota</taxon>
        <taxon>Metazoa</taxon>
        <taxon>Hemichordata</taxon>
        <taxon>Enteropneusta</taxon>
        <taxon>Harrimaniidae</taxon>
        <taxon>Saccoglossus</taxon>
    </lineage>
</organism>
<evidence type="ECO:0000256" key="8">
    <source>
        <dbReference type="ARBA" id="ARBA00037460"/>
    </source>
</evidence>
<keyword evidence="6" id="KW-0470">Melanin biosynthesis</keyword>
<dbReference type="SUPFAM" id="SSF55331">
    <property type="entry name" value="Tautomerase/MIF"/>
    <property type="match status" value="1"/>
</dbReference>
<dbReference type="Proteomes" id="UP000694865">
    <property type="component" value="Unplaced"/>
</dbReference>
<dbReference type="PANTHER" id="PTHR11954">
    <property type="entry name" value="D-DOPACHROME DECARBOXYLASE"/>
    <property type="match status" value="1"/>
</dbReference>